<evidence type="ECO:0000313" key="1">
    <source>
        <dbReference type="EMBL" id="MBK1621813.1"/>
    </source>
</evidence>
<comment type="caution">
    <text evidence="1">The sequence shown here is derived from an EMBL/GenBank/DDBJ whole genome shotgun (WGS) entry which is preliminary data.</text>
</comment>
<dbReference type="AlphaFoldDB" id="A0A9X0WEZ9"/>
<protein>
    <submittedName>
        <fullName evidence="1">Cell filamentation protein Fic</fullName>
    </submittedName>
</protein>
<accession>A0A9X0WEZ9</accession>
<feature type="non-terminal residue" evidence="1">
    <location>
        <position position="327"/>
    </location>
</feature>
<proteinExistence type="predicted"/>
<gene>
    <name evidence="1" type="ORF">CKO42_26230</name>
</gene>
<organism evidence="1 2">
    <name type="scientific">Lamprobacter modestohalophilus</name>
    <dbReference type="NCBI Taxonomy" id="1064514"/>
    <lineage>
        <taxon>Bacteria</taxon>
        <taxon>Pseudomonadati</taxon>
        <taxon>Pseudomonadota</taxon>
        <taxon>Gammaproteobacteria</taxon>
        <taxon>Chromatiales</taxon>
        <taxon>Chromatiaceae</taxon>
        <taxon>Lamprobacter</taxon>
    </lineage>
</organism>
<dbReference type="EMBL" id="NRRY01000127">
    <property type="protein sequence ID" value="MBK1621813.1"/>
    <property type="molecule type" value="Genomic_DNA"/>
</dbReference>
<evidence type="ECO:0000313" key="2">
    <source>
        <dbReference type="Proteomes" id="UP001138768"/>
    </source>
</evidence>
<sequence>MAAPSKKLAESLEVLKTLQKEGGVAIRSVDLSRVHRERLLKGGFLRMVMKGWYIPAHPGEPGGESTIWYASFWGFCAVYLRERFGDAWSLSAEQSLLLHTGNRTVPGQLLVRTPKGGNKVITLLHGSSVLDVRAAMPKPEETVELDGLRLYSPCAALVFSAPGFFRQFATEARAALAMVQEASDLLRPLLEGGHSTIAGRLAGALRNIGRRSMAEEIVTTMQAAGYTIRLEDPFDTTATTLLTRRDISPQVNRMRLMWESMREPIATCFPAAPGRPKQPQDYLAEVEDIYPTDAYHSLSIEGYRVSAELIEQVRSGHWNPDGNDGDR</sequence>
<reference evidence="1 2" key="1">
    <citation type="journal article" date="2020" name="Microorganisms">
        <title>Osmotic Adaptation and Compatible Solute Biosynthesis of Phototrophic Bacteria as Revealed from Genome Analyses.</title>
        <authorList>
            <person name="Imhoff J.F."/>
            <person name="Rahn T."/>
            <person name="Kunzel S."/>
            <person name="Keller A."/>
            <person name="Neulinger S.C."/>
        </authorList>
    </citation>
    <scope>NUCLEOTIDE SEQUENCE [LARGE SCALE GENOMIC DNA]</scope>
    <source>
        <strain evidence="1 2">DSM 25653</strain>
    </source>
</reference>
<keyword evidence="2" id="KW-1185">Reference proteome</keyword>
<name>A0A9X0WEZ9_9GAMM</name>
<dbReference type="Proteomes" id="UP001138768">
    <property type="component" value="Unassembled WGS sequence"/>
</dbReference>